<dbReference type="Proteomes" id="UP001056093">
    <property type="component" value="Chromosome"/>
</dbReference>
<dbReference type="InterPro" id="IPR010024">
    <property type="entry name" value="CHP16711"/>
</dbReference>
<sequence>MREIKFRAWDKNKKNFIGYSEYVVYPNSGEVAEMVSYDAQSDKLSVNHEAVLEQFTGLHDKNGKEIYEGDIVQFQHFPYQKGVVSFEGFGFNVEGFWDSSYDCPSYAFSEGNNYEVIGNIHENPELLVEIDG</sequence>
<dbReference type="InterPro" id="IPR019096">
    <property type="entry name" value="YopX_protein"/>
</dbReference>
<keyword evidence="3" id="KW-1185">Reference proteome</keyword>
<feature type="domain" description="YopX protein" evidence="1">
    <location>
        <begin position="5"/>
        <end position="127"/>
    </location>
</feature>
<dbReference type="SUPFAM" id="SSF159006">
    <property type="entry name" value="YopX-like"/>
    <property type="match status" value="1"/>
</dbReference>
<dbReference type="RefSeq" id="WP_252773820.1">
    <property type="nucleotide sequence ID" value="NZ_CP097122.1"/>
</dbReference>
<evidence type="ECO:0000313" key="3">
    <source>
        <dbReference type="Proteomes" id="UP001056093"/>
    </source>
</evidence>
<dbReference type="NCBIfam" id="TIGR01671">
    <property type="entry name" value="phage_TIGR01671"/>
    <property type="match status" value="1"/>
</dbReference>
<dbReference type="Gene3D" id="2.30.30.290">
    <property type="entry name" value="YopX-like domains"/>
    <property type="match status" value="1"/>
</dbReference>
<reference evidence="2" key="1">
    <citation type="submission" date="2022-05" db="EMBL/GenBank/DDBJ databases">
        <authorList>
            <person name="Oliphant S.A."/>
            <person name="Watson-Haigh N.S."/>
            <person name="Sumby K.M."/>
            <person name="Gardner J.M."/>
            <person name="Jiranek V."/>
        </authorList>
    </citation>
    <scope>NUCLEOTIDE SEQUENCE</scope>
    <source>
        <strain evidence="2">KI3_B9</strain>
    </source>
</reference>
<dbReference type="EMBL" id="CP097122">
    <property type="protein sequence ID" value="USS92015.1"/>
    <property type="molecule type" value="Genomic_DNA"/>
</dbReference>
<dbReference type="Pfam" id="PF09643">
    <property type="entry name" value="YopX"/>
    <property type="match status" value="1"/>
</dbReference>
<protein>
    <submittedName>
        <fullName evidence="2">YopX family protein</fullName>
    </submittedName>
</protein>
<evidence type="ECO:0000259" key="1">
    <source>
        <dbReference type="Pfam" id="PF09643"/>
    </source>
</evidence>
<proteinExistence type="predicted"/>
<gene>
    <name evidence="2" type="ORF">M3M36_06805</name>
</gene>
<name>A0ABY5BZU5_9LACO</name>
<dbReference type="InterPro" id="IPR023385">
    <property type="entry name" value="YopX-like_C"/>
</dbReference>
<organism evidence="2 3">
    <name type="scientific">Fructobacillus americanaquae</name>
    <dbReference type="NCBI Taxonomy" id="2940302"/>
    <lineage>
        <taxon>Bacteria</taxon>
        <taxon>Bacillati</taxon>
        <taxon>Bacillota</taxon>
        <taxon>Bacilli</taxon>
        <taxon>Lactobacillales</taxon>
        <taxon>Lactobacillaceae</taxon>
        <taxon>Fructobacillus</taxon>
    </lineage>
</organism>
<evidence type="ECO:0000313" key="2">
    <source>
        <dbReference type="EMBL" id="USS92015.1"/>
    </source>
</evidence>
<accession>A0ABY5BZU5</accession>